<feature type="compositionally biased region" description="Polar residues" evidence="1">
    <location>
        <begin position="115"/>
        <end position="127"/>
    </location>
</feature>
<evidence type="ECO:0000256" key="1">
    <source>
        <dbReference type="SAM" id="MobiDB-lite"/>
    </source>
</evidence>
<dbReference type="AlphaFoldDB" id="A0A9J7NCG3"/>
<dbReference type="RefSeq" id="XP_035698045.1">
    <property type="nucleotide sequence ID" value="XM_035842152.1"/>
</dbReference>
<keyword evidence="2" id="KW-1185">Reference proteome</keyword>
<evidence type="ECO:0000313" key="3">
    <source>
        <dbReference type="RefSeq" id="XP_035698045.1"/>
    </source>
</evidence>
<protein>
    <submittedName>
        <fullName evidence="3">Uncharacterized protein LOC118431071 isoform X1</fullName>
    </submittedName>
</protein>
<feature type="compositionally biased region" description="Basic residues" evidence="1">
    <location>
        <begin position="278"/>
        <end position="292"/>
    </location>
</feature>
<feature type="compositionally biased region" description="Basic and acidic residues" evidence="1">
    <location>
        <begin position="687"/>
        <end position="699"/>
    </location>
</feature>
<evidence type="ECO:0000313" key="2">
    <source>
        <dbReference type="Proteomes" id="UP000001554"/>
    </source>
</evidence>
<feature type="compositionally biased region" description="Polar residues" evidence="1">
    <location>
        <begin position="720"/>
        <end position="733"/>
    </location>
</feature>
<reference evidence="2" key="1">
    <citation type="journal article" date="2020" name="Nat. Ecol. Evol.">
        <title>Deeply conserved synteny resolves early events in vertebrate evolution.</title>
        <authorList>
            <person name="Simakov O."/>
            <person name="Marletaz F."/>
            <person name="Yue J.X."/>
            <person name="O'Connell B."/>
            <person name="Jenkins J."/>
            <person name="Brandt A."/>
            <person name="Calef R."/>
            <person name="Tung C.H."/>
            <person name="Huang T.K."/>
            <person name="Schmutz J."/>
            <person name="Satoh N."/>
            <person name="Yu J.K."/>
            <person name="Putnam N.H."/>
            <person name="Green R.E."/>
            <person name="Rokhsar D.S."/>
        </authorList>
    </citation>
    <scope>NUCLEOTIDE SEQUENCE [LARGE SCALE GENOMIC DNA]</scope>
    <source>
        <strain evidence="2">S238N-H82</strain>
    </source>
</reference>
<dbReference type="GeneID" id="118431071"/>
<feature type="region of interest" description="Disordered" evidence="1">
    <location>
        <begin position="193"/>
        <end position="302"/>
    </location>
</feature>
<feature type="compositionally biased region" description="Basic and acidic residues" evidence="1">
    <location>
        <begin position="642"/>
        <end position="651"/>
    </location>
</feature>
<feature type="region of interest" description="Disordered" evidence="1">
    <location>
        <begin position="527"/>
        <end position="744"/>
    </location>
</feature>
<accession>A0A9J7NCG3</accession>
<name>A0A9J7NCG3_BRAFL</name>
<feature type="region of interest" description="Disordered" evidence="1">
    <location>
        <begin position="1"/>
        <end position="64"/>
    </location>
</feature>
<dbReference type="KEGG" id="bfo:118431071"/>
<feature type="region of interest" description="Disordered" evidence="1">
    <location>
        <begin position="756"/>
        <end position="787"/>
    </location>
</feature>
<gene>
    <name evidence="3" type="primary">LOC118431071</name>
</gene>
<feature type="compositionally biased region" description="Basic and acidic residues" evidence="1">
    <location>
        <begin position="217"/>
        <end position="237"/>
    </location>
</feature>
<dbReference type="OMA" id="QGETSHE"/>
<dbReference type="OrthoDB" id="10058861at2759"/>
<feature type="region of interest" description="Disordered" evidence="1">
    <location>
        <begin position="94"/>
        <end position="141"/>
    </location>
</feature>
<sequence>MGNNQAGKVQRSRNGPQGRKNGYPGRSRIRRARSDVGSRRNLRVTKLSTQQTLSQRNLKNKDVSRQIKVSAKAREIKTFYNSTEYVEGENGATKKYKLQNSPNKNEDGIQDLDSRSSTSAETPVNLDSQEEDEDCWRHGSRRPRECVTGYDDLKDYTDIAACNILPPETTIGTSRLRKSYKLRRSKSDVNVSYRGRGRGEFWDPNDGHRSSPYKKHIPSEKRSPYLMKQDFRERMIEDEMDASPRSPVKARRKRRPGDGQVSSTLRRSLSDVDVSYRGNRKGHTSPRHRPTRRPIPVDNDPKDAIFKDAEAVETDDRRKHNRTRDHRRRFGMPSNLRRSMSDVDVSYHATNRAYNTSPTRHEQFLYNVPPVEYAEDCSEGKISDENLVILGSFKAGEDTGRKGKDGRTPTEPIGAGAKIVTGLVDSVKQSLGIPGEEVKEGETTYTDHLPDLIQGWATRQYTESKKNDDSGFMDNLKGRFNSFFGDDSKGRKQGEHVIHGSWVGGEDAGRQETVNDSGLIHSLKESLLSSARMDETKQHPGRKGGTTDPPGLLGSWAGGEDSGRKSTDEPGPLGFLGSLRRSFRMSSGEDPGPYGGEDEPVSPVFTGTFVSGETTGRNRKGGTSAPSSFRDYLPSFISTNDDSGKQRDDHSWFSPDQWWTGRKDNEANESPSWIQNLQNTMQNPWGDNKRDENAEKTRSVLDQWTGMGSARNAFDKWRNKAQNKGSDNSSSGGQKRGTRSEQEGSFLDYLGLNQVLNSQKPQGRHPCGMRGYSPRPKDKNSLFSFLS</sequence>
<proteinExistence type="predicted"/>
<dbReference type="Proteomes" id="UP000001554">
    <property type="component" value="Chromosome 14"/>
</dbReference>
<organism evidence="2 3">
    <name type="scientific">Branchiostoma floridae</name>
    <name type="common">Florida lancelet</name>
    <name type="synonym">Amphioxus</name>
    <dbReference type="NCBI Taxonomy" id="7739"/>
    <lineage>
        <taxon>Eukaryota</taxon>
        <taxon>Metazoa</taxon>
        <taxon>Chordata</taxon>
        <taxon>Cephalochordata</taxon>
        <taxon>Leptocardii</taxon>
        <taxon>Amphioxiformes</taxon>
        <taxon>Branchiostomatidae</taxon>
        <taxon>Branchiostoma</taxon>
    </lineage>
</organism>
<feature type="compositionally biased region" description="Polar residues" evidence="1">
    <location>
        <begin position="1"/>
        <end position="15"/>
    </location>
</feature>
<feature type="compositionally biased region" description="Basic and acidic residues" evidence="1">
    <location>
        <begin position="197"/>
        <end position="209"/>
    </location>
</feature>
<reference evidence="3" key="2">
    <citation type="submission" date="2025-08" db="UniProtKB">
        <authorList>
            <consortium name="RefSeq"/>
        </authorList>
    </citation>
    <scope>IDENTIFICATION</scope>
    <source>
        <strain evidence="3">S238N-H82</strain>
        <tissue evidence="3">Testes</tissue>
    </source>
</reference>
<feature type="compositionally biased region" description="Polar residues" evidence="1">
    <location>
        <begin position="46"/>
        <end position="57"/>
    </location>
</feature>
<feature type="compositionally biased region" description="Polar residues" evidence="1">
    <location>
        <begin position="668"/>
        <end position="685"/>
    </location>
</feature>